<evidence type="ECO:0000313" key="3">
    <source>
        <dbReference type="EMBL" id="KAF2266975.1"/>
    </source>
</evidence>
<sequence length="673" mass="75586">MKTYVTVFLLYHLSTQAVLAAEAPTFTQKASKEYFGTNGDEVSIGPDDFDIQTKDDFIITLGTEISAKVSRVLDNDCKKPASETCQKNLKDVLGIGPGKNGLHKRVLGLDDIVFAGVGTWLVYSAYECLAYIWNDGYSKNFEKQVQWKIPKEQKEEVQEWKDVDDKFIFKPHEGDPIDVDLDSPPKEKPEDATTLEKESNGDLTMTFPGHGDDLEETFNKVLCKRVEMSCLLSIARALLAQFQAGAGLDGVYYIDPLKEFPKPKNKLLIDALEANDELVENEPFWFGNDDDIKEIRKKYAMLSSWMAFGYTVGSIAVEGDKFTFPKTFLEEQEEEEDEKKKCTENPTFCSNCGGNAIKDNEETQIGKCKGTTNGALKDCKCFVDQPMIDQDWKIDDFKAAYEWMKSLPTEGESDDEEDDKDRPETNCKPKTLPNAFDGPNCSECNDARGFSRQSAYKAAVQEFCYGDWDLTAKPGYKDASKWSATLEFFTDSVQEDPDTKLPPICAISNLLWDGLKLPDSKIDCKASGSWSADSLFRLTVLPAEDQNGCEPLQDYKIPTEEKCEEIFNAIVDDCIPGKGDDETGGYHLDKSDKGCWEWWIYSKKELDTQSMISDTSDNRGLNLKFLQGSIEIANKDYPSGRTRKMHGEPASRKTHFIPPMGAISSTIPFILVI</sequence>
<feature type="region of interest" description="Disordered" evidence="1">
    <location>
        <begin position="171"/>
        <end position="208"/>
    </location>
</feature>
<feature type="signal peptide" evidence="2">
    <location>
        <begin position="1"/>
        <end position="20"/>
    </location>
</feature>
<feature type="chain" id="PRO_5040473056" evidence="2">
    <location>
        <begin position="21"/>
        <end position="673"/>
    </location>
</feature>
<keyword evidence="2" id="KW-0732">Signal</keyword>
<proteinExistence type="predicted"/>
<dbReference type="EMBL" id="ML986594">
    <property type="protein sequence ID" value="KAF2266975.1"/>
    <property type="molecule type" value="Genomic_DNA"/>
</dbReference>
<organism evidence="3 4">
    <name type="scientific">Lojkania enalia</name>
    <dbReference type="NCBI Taxonomy" id="147567"/>
    <lineage>
        <taxon>Eukaryota</taxon>
        <taxon>Fungi</taxon>
        <taxon>Dikarya</taxon>
        <taxon>Ascomycota</taxon>
        <taxon>Pezizomycotina</taxon>
        <taxon>Dothideomycetes</taxon>
        <taxon>Pleosporomycetidae</taxon>
        <taxon>Pleosporales</taxon>
        <taxon>Pleosporales incertae sedis</taxon>
        <taxon>Lojkania</taxon>
    </lineage>
</organism>
<comment type="caution">
    <text evidence="3">The sequence shown here is derived from an EMBL/GenBank/DDBJ whole genome shotgun (WGS) entry which is preliminary data.</text>
</comment>
<name>A0A9P4KE76_9PLEO</name>
<protein>
    <submittedName>
        <fullName evidence="3">Uncharacterized protein</fullName>
    </submittedName>
</protein>
<reference evidence="4" key="1">
    <citation type="journal article" date="2020" name="Stud. Mycol.">
        <title>101 Dothideomycetes genomes: A test case for predicting lifestyles and emergence of pathogens.</title>
        <authorList>
            <person name="Haridas S."/>
            <person name="Albert R."/>
            <person name="Binder M."/>
            <person name="Bloem J."/>
            <person name="LaButti K."/>
            <person name="Salamov A."/>
            <person name="Andreopoulos B."/>
            <person name="Baker S."/>
            <person name="Barry K."/>
            <person name="Bills G."/>
            <person name="Bluhm B."/>
            <person name="Cannon C."/>
            <person name="Castanera R."/>
            <person name="Culley D."/>
            <person name="Daum C."/>
            <person name="Ezra D."/>
            <person name="Gonzalez J."/>
            <person name="Henrissat B."/>
            <person name="Kuo A."/>
            <person name="Liang C."/>
            <person name="Lipzen A."/>
            <person name="Lutzoni F."/>
            <person name="Magnuson J."/>
            <person name="Mondo S."/>
            <person name="Nolan M."/>
            <person name="Ohm R."/>
            <person name="Pangilinan J."/>
            <person name="Park H.-J."/>
            <person name="Ramirez L."/>
            <person name="Alfaro M."/>
            <person name="Sun H."/>
            <person name="Tritt A."/>
            <person name="Yoshinaga Y."/>
            <person name="Zwiers L.-H."/>
            <person name="Turgeon B."/>
            <person name="Goodwin S."/>
            <person name="Spatafora J."/>
            <person name="Crous P."/>
            <person name="Grigoriev I."/>
        </authorList>
    </citation>
    <scope>NUCLEOTIDE SEQUENCE [LARGE SCALE GENOMIC DNA]</scope>
    <source>
        <strain evidence="4">CBS 304.66</strain>
    </source>
</reference>
<dbReference type="AlphaFoldDB" id="A0A9P4KE76"/>
<accession>A0A9P4KE76</accession>
<gene>
    <name evidence="3" type="ORF">CC78DRAFT_614434</name>
</gene>
<dbReference type="OrthoDB" id="3764614at2759"/>
<evidence type="ECO:0000256" key="2">
    <source>
        <dbReference type="SAM" id="SignalP"/>
    </source>
</evidence>
<feature type="compositionally biased region" description="Basic and acidic residues" evidence="1">
    <location>
        <begin position="183"/>
        <end position="200"/>
    </location>
</feature>
<keyword evidence="4" id="KW-1185">Reference proteome</keyword>
<evidence type="ECO:0000313" key="4">
    <source>
        <dbReference type="Proteomes" id="UP000800093"/>
    </source>
</evidence>
<feature type="region of interest" description="Disordered" evidence="1">
    <location>
        <begin position="407"/>
        <end position="431"/>
    </location>
</feature>
<feature type="region of interest" description="Disordered" evidence="1">
    <location>
        <begin position="637"/>
        <end position="657"/>
    </location>
</feature>
<dbReference type="Proteomes" id="UP000800093">
    <property type="component" value="Unassembled WGS sequence"/>
</dbReference>
<evidence type="ECO:0000256" key="1">
    <source>
        <dbReference type="SAM" id="MobiDB-lite"/>
    </source>
</evidence>